<dbReference type="Proteomes" id="UP000321378">
    <property type="component" value="Chromosome"/>
</dbReference>
<sequence length="47" mass="5501">MAIKYAIRAINRTTKKQIVFQIVADSRKEAVQIAIRDYGHSYDILEY</sequence>
<organism evidence="1 2">
    <name type="scientific">Leptotrichia trevisanii</name>
    <dbReference type="NCBI Taxonomy" id="109328"/>
    <lineage>
        <taxon>Bacteria</taxon>
        <taxon>Fusobacteriati</taxon>
        <taxon>Fusobacteriota</taxon>
        <taxon>Fusobacteriia</taxon>
        <taxon>Fusobacteriales</taxon>
        <taxon>Leptotrichiaceae</taxon>
        <taxon>Leptotrichia</taxon>
    </lineage>
</organism>
<evidence type="ECO:0000313" key="2">
    <source>
        <dbReference type="Proteomes" id="UP000321378"/>
    </source>
</evidence>
<reference evidence="1 2" key="1">
    <citation type="submission" date="2019-07" db="EMBL/GenBank/DDBJ databases">
        <title>Complete Genome Sequence of Leptotrichia trevisanii Strain JMUB3935.</title>
        <authorList>
            <person name="Watanabe S."/>
            <person name="Cui L."/>
        </authorList>
    </citation>
    <scope>NUCLEOTIDE SEQUENCE [LARGE SCALE GENOMIC DNA]</scope>
    <source>
        <strain evidence="1 2">JMUB3935</strain>
    </source>
</reference>
<name>A0A510KL56_9FUSO</name>
<accession>A0A510KL56</accession>
<dbReference type="RefSeq" id="WP_172619061.1">
    <property type="nucleotide sequence ID" value="NZ_AP019840.1"/>
</dbReference>
<evidence type="ECO:0000313" key="1">
    <source>
        <dbReference type="EMBL" id="BBM51381.1"/>
    </source>
</evidence>
<dbReference type="EMBL" id="AP019840">
    <property type="protein sequence ID" value="BBM51381.1"/>
    <property type="molecule type" value="Genomic_DNA"/>
</dbReference>
<proteinExistence type="predicted"/>
<dbReference type="AlphaFoldDB" id="A0A510KL56"/>
<protein>
    <submittedName>
        <fullName evidence="1">Uncharacterized protein</fullName>
    </submittedName>
</protein>
<gene>
    <name evidence="1" type="ORF">JMUB3935_0348</name>
</gene>